<feature type="compositionally biased region" description="Acidic residues" evidence="7">
    <location>
        <begin position="358"/>
        <end position="374"/>
    </location>
</feature>
<dbReference type="PROSITE" id="PS01287">
    <property type="entry name" value="RTC"/>
    <property type="match status" value="1"/>
</dbReference>
<comment type="similarity">
    <text evidence="2">Belongs to the RNA 3'-terminal cyclase family. Type 2 subfamily.</text>
</comment>
<comment type="subcellular location">
    <subcellularLocation>
        <location evidence="1">Nucleus</location>
        <location evidence="1">Nucleolus</location>
    </subcellularLocation>
</comment>
<evidence type="ECO:0000313" key="10">
    <source>
        <dbReference type="Proteomes" id="UP000249464"/>
    </source>
</evidence>
<feature type="region of interest" description="Disordered" evidence="7">
    <location>
        <begin position="964"/>
        <end position="1054"/>
    </location>
</feature>
<dbReference type="InterPro" id="IPR020719">
    <property type="entry name" value="RNA3'_term_phos_cycl-like_CS"/>
</dbReference>
<keyword evidence="3" id="KW-0690">Ribosome biogenesis</keyword>
<keyword evidence="4" id="KW-0677">Repeat</keyword>
<dbReference type="PROSITE" id="PS50302">
    <property type="entry name" value="PUM"/>
    <property type="match status" value="2"/>
</dbReference>
<dbReference type="InterPro" id="IPR011989">
    <property type="entry name" value="ARM-like"/>
</dbReference>
<dbReference type="SMART" id="SM00025">
    <property type="entry name" value="Pumilio"/>
    <property type="match status" value="3"/>
</dbReference>
<feature type="region of interest" description="Disordered" evidence="7">
    <location>
        <begin position="847"/>
        <end position="896"/>
    </location>
</feature>
<dbReference type="NCBIfam" id="TIGR03400">
    <property type="entry name" value="18S_RNA_Rcl1p"/>
    <property type="match status" value="1"/>
</dbReference>
<keyword evidence="10" id="KW-1185">Reference proteome</keyword>
<dbReference type="Pfam" id="PF01137">
    <property type="entry name" value="RTC"/>
    <property type="match status" value="1"/>
</dbReference>
<dbReference type="GO" id="GO:0004521">
    <property type="term" value="F:RNA endonuclease activity"/>
    <property type="evidence" value="ECO:0007669"/>
    <property type="project" value="TreeGrafter"/>
</dbReference>
<protein>
    <submittedName>
        <fullName evidence="9">BQ5605_C035g11425 protein</fullName>
    </submittedName>
</protein>
<evidence type="ECO:0000256" key="4">
    <source>
        <dbReference type="ARBA" id="ARBA00022737"/>
    </source>
</evidence>
<evidence type="ECO:0000313" key="9">
    <source>
        <dbReference type="EMBL" id="SGY97776.1"/>
    </source>
</evidence>
<accession>A0A2X0MJ43</accession>
<feature type="domain" description="PUM-HD" evidence="8">
    <location>
        <begin position="1065"/>
        <end position="1410"/>
    </location>
</feature>
<feature type="compositionally biased region" description="Low complexity" evidence="7">
    <location>
        <begin position="996"/>
        <end position="1006"/>
    </location>
</feature>
<evidence type="ECO:0000256" key="5">
    <source>
        <dbReference type="ARBA" id="ARBA00023242"/>
    </source>
</evidence>
<dbReference type="InterPro" id="IPR016443">
    <property type="entry name" value="RNA3'_term_phos_cyc_type_2"/>
</dbReference>
<gene>
    <name evidence="9" type="primary">BQ5605_C035g11425</name>
    <name evidence="9" type="ORF">BQ5605_C035G11425</name>
</gene>
<feature type="compositionally biased region" description="Gly residues" evidence="7">
    <location>
        <begin position="964"/>
        <end position="974"/>
    </location>
</feature>
<dbReference type="Gene3D" id="1.25.10.10">
    <property type="entry name" value="Leucine-rich Repeat Variant"/>
    <property type="match status" value="1"/>
</dbReference>
<dbReference type="InterPro" id="IPR033133">
    <property type="entry name" value="PUM-HD"/>
</dbReference>
<dbReference type="InterPro" id="IPR016024">
    <property type="entry name" value="ARM-type_fold"/>
</dbReference>
<dbReference type="GO" id="GO:0003723">
    <property type="term" value="F:RNA binding"/>
    <property type="evidence" value="ECO:0007669"/>
    <property type="project" value="InterPro"/>
</dbReference>
<feature type="compositionally biased region" description="Basic and acidic residues" evidence="7">
    <location>
        <begin position="651"/>
        <end position="663"/>
    </location>
</feature>
<dbReference type="PANTHER" id="PTHR11096:SF1">
    <property type="entry name" value="RNA 3'-TERMINAL PHOSPHATE CYCLASE-LIKE PROTEIN"/>
    <property type="match status" value="1"/>
</dbReference>
<organism evidence="9 10">
    <name type="scientific">Microbotryum silenes-dioicae</name>
    <dbReference type="NCBI Taxonomy" id="796604"/>
    <lineage>
        <taxon>Eukaryota</taxon>
        <taxon>Fungi</taxon>
        <taxon>Dikarya</taxon>
        <taxon>Basidiomycota</taxon>
        <taxon>Pucciniomycotina</taxon>
        <taxon>Microbotryomycetes</taxon>
        <taxon>Microbotryales</taxon>
        <taxon>Microbotryaceae</taxon>
        <taxon>Microbotryum</taxon>
    </lineage>
</organism>
<dbReference type="InterPro" id="IPR001313">
    <property type="entry name" value="Pumilio_RNA-bd_rpt"/>
</dbReference>
<dbReference type="Proteomes" id="UP000249464">
    <property type="component" value="Unassembled WGS sequence"/>
</dbReference>
<dbReference type="PANTHER" id="PTHR11096">
    <property type="entry name" value="RNA 3' TERMINAL PHOSPHATE CYCLASE"/>
    <property type="match status" value="1"/>
</dbReference>
<sequence length="1412" mass="153485">MTSTPVVASSRVLHFKTHSHLRHRLILSLLSRRPIRIDSIRSSLSSPGLRPYEVSFLRLIEKITQGSRVEISYTGTSILFHPGTLSGGSFTHQCAMERSIGWYLEPLLAIAPFGKSELRLDLKGTTTDGRDASVDTVRVSGLPHLTMFMEDQEVELRILKRGHPPLGGGQVIFACPIVRSIKSGFDFTSVGRINKIRGIAHSVRVSPQLANRLVASARSVLNRYIPDVYIHTDVYRGEDSGKSPGYALTLVASSTSQVIRSTEASSCPPLRKPENWAPPSPEELGVQAAQELLEEIRRGGCVDRGWEWLVTLMLVLGGEDVGKCTIAGPFDAFFIEHLRDLKAFFGTTFKIKPVTTDIPEDEGANEDENEDGSTDVDRVAKRNRRAAPAEQYTLSCVGTGYTNTARKTPVRATNDFMCLSISAALDLNCCSIGCGTRVVIKPSSHPTLPTASNRLANHRTISTRICDAQVEEGTIMLSSSTKGEDGDGRKTSNAGVRLSALDSEEPTPHTPQPQAQPQSRRPRNVAPPSHTTSASTSTTSTTTTTTTTTASSQSRQTHYRSLSLPERYCSPTSSNPIASDSPLAALIAKSPSPLQLDVASYDRPSITTTPHLRSSNPGRPPSQFQQSHDDTYESAQSPVDALTGRMTPFHFFRETDGDGDRPSTSRASMPASLSRAWTSQADLSSQAIATRPSNGTTFGEASSSASASILGHNIWTDPPARAASRQGSMGSLHLHSDAQHEYLRQWQDPPQRSSRDDVADLARQSIGLEWTPTLTTSTLELANRVGMLSDMSMLLRDRVLALERDRMSKSQELDQLRGFVQNALMNQHQQQRPQNPFHAVYDAPHQRPILTPLRPPSASGGNGGGRTYGSGSQVESSLKTYASPHTPHHSRYHTPSSSIGSFLDSIGSHTTEDAATCSTAGSLSHYGSASSSVAHSPVVSQGLSIAKLAEYRFVSSPGDIGGFNGATGGEGGRGPFRFGAGALPAPGETLRGEPTSQDLSTSSSNSVVPPLWTEKPSGHRRSHGSEPGPIHHTGGQGHQGRDRDRDRGRSMSAISPLEAQPLWITRQTSFEHINYRALLENETDIDDEAFVRRVMNQNDQQCSLFLQQRVRSTSSDLRRRSLFNAVSKHLLPLAVSKFGNFLVSRCLEYGGSELASTFTQRLTGRFLELALDHAGCHVVQRLLDYGGQVTKTLVVKEIMDQPLTLTSKNACHCWNRLLSTVNSPEFYEGLARTGRGLWAEITKEEGGSLVCQHTLEDWPAAHTSVIARELYDSMEQVAKSSCGSFVLSTLLDRNALPFRAKLMDIAPRLALDSFGAKALEKAIRTGKIQAHAVATFVEVICRSQDSRPPVLVDVASHANGAQLISVLLTGGNSVSYDGRMIIARTVSQHASVLKHAPHGQRVWNICQAMTVR</sequence>
<dbReference type="EMBL" id="FQNC01000064">
    <property type="protein sequence ID" value="SGY97776.1"/>
    <property type="molecule type" value="Genomic_DNA"/>
</dbReference>
<feature type="region of interest" description="Disordered" evidence="7">
    <location>
        <begin position="604"/>
        <end position="636"/>
    </location>
</feature>
<evidence type="ECO:0000256" key="6">
    <source>
        <dbReference type="PROSITE-ProRule" id="PRU00317"/>
    </source>
</evidence>
<evidence type="ECO:0000256" key="1">
    <source>
        <dbReference type="ARBA" id="ARBA00004604"/>
    </source>
</evidence>
<evidence type="ECO:0000256" key="3">
    <source>
        <dbReference type="ARBA" id="ARBA00022517"/>
    </source>
</evidence>
<dbReference type="GO" id="GO:0005730">
    <property type="term" value="C:nucleolus"/>
    <property type="evidence" value="ECO:0007669"/>
    <property type="project" value="UniProtKB-SubCell"/>
</dbReference>
<feature type="compositionally biased region" description="Polar residues" evidence="7">
    <location>
        <begin position="605"/>
        <end position="626"/>
    </location>
</feature>
<dbReference type="Gene3D" id="3.30.360.20">
    <property type="entry name" value="RNA 3'-terminal phosphate cyclase, insert domain"/>
    <property type="match status" value="1"/>
</dbReference>
<feature type="repeat" description="Pumilio" evidence="6">
    <location>
        <begin position="1161"/>
        <end position="1196"/>
    </location>
</feature>
<name>A0A2X0MJ43_9BASI</name>
<dbReference type="GO" id="GO:0000479">
    <property type="term" value="P:endonucleolytic cleavage of tricistronic rRNA transcript (SSU-rRNA, 5.8S rRNA, LSU-rRNA)"/>
    <property type="evidence" value="ECO:0007669"/>
    <property type="project" value="TreeGrafter"/>
</dbReference>
<dbReference type="InterPro" id="IPR000228">
    <property type="entry name" value="RNA3'_term_phos_cyc"/>
</dbReference>
<dbReference type="STRING" id="796604.A0A2X0MJ43"/>
<dbReference type="InterPro" id="IPR023797">
    <property type="entry name" value="RNA3'_phos_cyclase_dom"/>
</dbReference>
<dbReference type="SUPFAM" id="SSF55205">
    <property type="entry name" value="EPT/RTPC-like"/>
    <property type="match status" value="1"/>
</dbReference>
<feature type="region of interest" description="Disordered" evidence="7">
    <location>
        <begin position="650"/>
        <end position="678"/>
    </location>
</feature>
<dbReference type="CDD" id="cd00875">
    <property type="entry name" value="RNA_Cyclase_Class_I"/>
    <property type="match status" value="1"/>
</dbReference>
<evidence type="ECO:0000259" key="8">
    <source>
        <dbReference type="PROSITE" id="PS50303"/>
    </source>
</evidence>
<reference evidence="9 10" key="1">
    <citation type="submission" date="2016-11" db="EMBL/GenBank/DDBJ databases">
        <authorList>
            <person name="Jaros S."/>
            <person name="Januszkiewicz K."/>
            <person name="Wedrychowicz H."/>
        </authorList>
    </citation>
    <scope>NUCLEOTIDE SEQUENCE [LARGE SCALE GENOMIC DNA]</scope>
</reference>
<dbReference type="InterPro" id="IPR013791">
    <property type="entry name" value="RNA3'-term_phos_cycl_insert"/>
</dbReference>
<keyword evidence="5" id="KW-0539">Nucleus</keyword>
<feature type="repeat" description="Pumilio" evidence="6">
    <location>
        <begin position="1125"/>
        <end position="1160"/>
    </location>
</feature>
<evidence type="ECO:0000256" key="7">
    <source>
        <dbReference type="SAM" id="MobiDB-lite"/>
    </source>
</evidence>
<dbReference type="Pfam" id="PF00806">
    <property type="entry name" value="PUF"/>
    <property type="match status" value="1"/>
</dbReference>
<dbReference type="PROSITE" id="PS50303">
    <property type="entry name" value="PUM_HD"/>
    <property type="match status" value="1"/>
</dbReference>
<feature type="region of interest" description="Disordered" evidence="7">
    <location>
        <begin position="357"/>
        <end position="385"/>
    </location>
</feature>
<feature type="compositionally biased region" description="Basic and acidic residues" evidence="7">
    <location>
        <begin position="1039"/>
        <end position="1049"/>
    </location>
</feature>
<proteinExistence type="inferred from homology"/>
<dbReference type="Gene3D" id="3.65.10.20">
    <property type="entry name" value="RNA 3'-terminal phosphate cyclase domain"/>
    <property type="match status" value="1"/>
</dbReference>
<dbReference type="InterPro" id="IPR037136">
    <property type="entry name" value="RNA3'_phos_cyclase_dom_sf"/>
</dbReference>
<dbReference type="SUPFAM" id="SSF48371">
    <property type="entry name" value="ARM repeat"/>
    <property type="match status" value="1"/>
</dbReference>
<dbReference type="InterPro" id="IPR013792">
    <property type="entry name" value="RNA3'P_cycl/enolpyr_Trfase_a/b"/>
</dbReference>
<feature type="region of interest" description="Disordered" evidence="7">
    <location>
        <begin position="500"/>
        <end position="561"/>
    </location>
</feature>
<evidence type="ECO:0000256" key="2">
    <source>
        <dbReference type="ARBA" id="ARBA00007089"/>
    </source>
</evidence>
<dbReference type="Pfam" id="PF05189">
    <property type="entry name" value="RTC_insert"/>
    <property type="match status" value="1"/>
</dbReference>
<feature type="compositionally biased region" description="Low complexity" evidence="7">
    <location>
        <begin position="531"/>
        <end position="552"/>
    </location>
</feature>
<dbReference type="InterPro" id="IPR036553">
    <property type="entry name" value="RPTC_insert"/>
</dbReference>